<comment type="caution">
    <text evidence="7">The sequence shown here is derived from an EMBL/GenBank/DDBJ whole genome shotgun (WGS) entry which is preliminary data.</text>
</comment>
<dbReference type="Gene3D" id="3.40.366.10">
    <property type="entry name" value="Malonyl-Coenzyme A Acyl Carrier Protein, domain 2"/>
    <property type="match status" value="1"/>
</dbReference>
<dbReference type="InterPro" id="IPR024925">
    <property type="entry name" value="Malonyl_CoA-ACP_transAc"/>
</dbReference>
<gene>
    <name evidence="7" type="ORF">ENI34_08875</name>
</gene>
<organism evidence="7 8">
    <name type="scientific">candidate division WOR-3 bacterium</name>
    <dbReference type="NCBI Taxonomy" id="2052148"/>
    <lineage>
        <taxon>Bacteria</taxon>
        <taxon>Bacteria division WOR-3</taxon>
    </lineage>
</organism>
<dbReference type="PIRSF" id="PIRSF000446">
    <property type="entry name" value="Mct"/>
    <property type="match status" value="1"/>
</dbReference>
<dbReference type="PANTHER" id="PTHR42681:SF1">
    <property type="entry name" value="MALONYL-COA-ACYL CARRIER PROTEIN TRANSACYLASE, MITOCHONDRIAL"/>
    <property type="match status" value="1"/>
</dbReference>
<dbReference type="InterPro" id="IPR016036">
    <property type="entry name" value="Malonyl_transacylase_ACP-bd"/>
</dbReference>
<reference evidence="7" key="1">
    <citation type="journal article" date="2020" name="mSystems">
        <title>Genome- and Community-Level Interaction Insights into Carbon Utilization and Element Cycling Functions of Hydrothermarchaeota in Hydrothermal Sediment.</title>
        <authorList>
            <person name="Zhou Z."/>
            <person name="Liu Y."/>
            <person name="Xu W."/>
            <person name="Pan J."/>
            <person name="Luo Z.H."/>
            <person name="Li M."/>
        </authorList>
    </citation>
    <scope>NUCLEOTIDE SEQUENCE</scope>
    <source>
        <strain evidence="7">HyVt-388</strain>
    </source>
</reference>
<evidence type="ECO:0000256" key="4">
    <source>
        <dbReference type="PIRNR" id="PIRNR000446"/>
    </source>
</evidence>
<protein>
    <recommendedName>
        <fullName evidence="4">Malonyl CoA-acyl carrier protein transacylase</fullName>
        <ecNumber evidence="4">2.3.1.39</ecNumber>
    </recommendedName>
</protein>
<evidence type="ECO:0000256" key="5">
    <source>
        <dbReference type="PIRSR" id="PIRSR000446-1"/>
    </source>
</evidence>
<feature type="active site" evidence="5">
    <location>
        <position position="92"/>
    </location>
</feature>
<keyword evidence="2 4" id="KW-0012">Acyltransferase</keyword>
<dbReference type="EMBL" id="DRIG01000092">
    <property type="protein sequence ID" value="HEC79233.1"/>
    <property type="molecule type" value="Genomic_DNA"/>
</dbReference>
<comment type="catalytic activity">
    <reaction evidence="3 4">
        <text>holo-[ACP] + malonyl-CoA = malonyl-[ACP] + CoA</text>
        <dbReference type="Rhea" id="RHEA:41792"/>
        <dbReference type="Rhea" id="RHEA-COMP:9623"/>
        <dbReference type="Rhea" id="RHEA-COMP:9685"/>
        <dbReference type="ChEBI" id="CHEBI:57287"/>
        <dbReference type="ChEBI" id="CHEBI:57384"/>
        <dbReference type="ChEBI" id="CHEBI:64479"/>
        <dbReference type="ChEBI" id="CHEBI:78449"/>
        <dbReference type="EC" id="2.3.1.39"/>
    </reaction>
</comment>
<dbReference type="Pfam" id="PF00698">
    <property type="entry name" value="Acyl_transf_1"/>
    <property type="match status" value="1"/>
</dbReference>
<dbReference type="Proteomes" id="UP000885826">
    <property type="component" value="Unassembled WGS sequence"/>
</dbReference>
<dbReference type="SUPFAM" id="SSF55048">
    <property type="entry name" value="Probable ACP-binding domain of malonyl-CoA ACP transacylase"/>
    <property type="match status" value="1"/>
</dbReference>
<dbReference type="GO" id="GO:0005829">
    <property type="term" value="C:cytosol"/>
    <property type="evidence" value="ECO:0007669"/>
    <property type="project" value="TreeGrafter"/>
</dbReference>
<sequence>MKKAVFLFDGQGAFRPGIGKELCAKYHEADEIIEKCSEILEYNIKDWLWGEEAKETSSKTSIAQPAISAVSLAYAAVLKNLGVTSEISLGHSLGEITAVLHCRIVSFEDGMKIIKKRGELMEKGGGQGTMMAVIKVDQKTLEKICADVSAEIGEPVVVANINAPNQIVISGSKEGIKKAAQNIVKQHGRGIPLRVGGAWHSPYLKDAANEFAGFLDTIQFNKPESPFYSVVEQKTLDDPAVIKDSLKKQMLSQVNWVTAIKNLNQAGHKLFLEIGPSKILKDLVGKIEPAAKVDSTALYTDMETLAANL</sequence>
<proteinExistence type="inferred from homology"/>
<name>A0A9C9EN52_UNCW3</name>
<dbReference type="GO" id="GO:0004314">
    <property type="term" value="F:[acyl-carrier-protein] S-malonyltransferase activity"/>
    <property type="evidence" value="ECO:0007669"/>
    <property type="project" value="UniProtKB-EC"/>
</dbReference>
<evidence type="ECO:0000256" key="2">
    <source>
        <dbReference type="ARBA" id="ARBA00023315"/>
    </source>
</evidence>
<accession>A0A9C9EN52</accession>
<feature type="domain" description="Malonyl-CoA:ACP transacylase (MAT)" evidence="6">
    <location>
        <begin position="7"/>
        <end position="309"/>
    </location>
</feature>
<keyword evidence="1 4" id="KW-0808">Transferase</keyword>
<dbReference type="InterPro" id="IPR050858">
    <property type="entry name" value="Mal-CoA-ACP_Trans/PKS_FabD"/>
</dbReference>
<dbReference type="Gene3D" id="3.30.70.250">
    <property type="entry name" value="Malonyl-CoA ACP transacylase, ACP-binding"/>
    <property type="match status" value="1"/>
</dbReference>
<evidence type="ECO:0000313" key="8">
    <source>
        <dbReference type="Proteomes" id="UP000885826"/>
    </source>
</evidence>
<feature type="active site" evidence="5">
    <location>
        <position position="200"/>
    </location>
</feature>
<dbReference type="EC" id="2.3.1.39" evidence="4"/>
<dbReference type="InterPro" id="IPR001227">
    <property type="entry name" value="Ac_transferase_dom_sf"/>
</dbReference>
<dbReference type="SMART" id="SM00827">
    <property type="entry name" value="PKS_AT"/>
    <property type="match status" value="1"/>
</dbReference>
<evidence type="ECO:0000256" key="1">
    <source>
        <dbReference type="ARBA" id="ARBA00022679"/>
    </source>
</evidence>
<dbReference type="InterPro" id="IPR014043">
    <property type="entry name" value="Acyl_transferase_dom"/>
</dbReference>
<evidence type="ECO:0000256" key="3">
    <source>
        <dbReference type="ARBA" id="ARBA00048462"/>
    </source>
</evidence>
<comment type="similarity">
    <text evidence="4">Belongs to the fabD family.</text>
</comment>
<dbReference type="AlphaFoldDB" id="A0A9C9EN52"/>
<dbReference type="InterPro" id="IPR016035">
    <property type="entry name" value="Acyl_Trfase/lysoPLipase"/>
</dbReference>
<dbReference type="GO" id="GO:0006633">
    <property type="term" value="P:fatty acid biosynthetic process"/>
    <property type="evidence" value="ECO:0007669"/>
    <property type="project" value="TreeGrafter"/>
</dbReference>
<evidence type="ECO:0000259" key="6">
    <source>
        <dbReference type="SMART" id="SM00827"/>
    </source>
</evidence>
<dbReference type="PANTHER" id="PTHR42681">
    <property type="entry name" value="MALONYL-COA-ACYL CARRIER PROTEIN TRANSACYLASE, MITOCHONDRIAL"/>
    <property type="match status" value="1"/>
</dbReference>
<evidence type="ECO:0000313" key="7">
    <source>
        <dbReference type="EMBL" id="HEC79233.1"/>
    </source>
</evidence>
<dbReference type="SUPFAM" id="SSF52151">
    <property type="entry name" value="FabD/lysophospholipase-like"/>
    <property type="match status" value="1"/>
</dbReference>